<evidence type="ECO:0000313" key="2">
    <source>
        <dbReference type="Proteomes" id="UP000033588"/>
    </source>
</evidence>
<sequence>MLYMMLPLDRHFDSGFGAVADSFRDAADALEDSRENTPTLNAHLPVSFLYRHAVELYLKSAIIIFHRKLNIPYGGIPASGEPQILDGAKWKPMYNVHGLLPLYRHFCSLFEDHAEYLSNHTNTDWSFPADLGQWISEIEATDSSSTFFRYPVTKDKAKDKEKSVIREDSYDALLSRMGQHQKPTKTLLMLDQDDNVVETFSHDDTRAKEIIGTLKQVAELFSNCHAALVGELTAGA</sequence>
<name>A0A0F4TLH7_PSEFL</name>
<dbReference type="AlphaFoldDB" id="A0A0F4TLH7"/>
<dbReference type="RefSeq" id="WP_046041560.1">
    <property type="nucleotide sequence ID" value="NZ_LACC01000020.1"/>
</dbReference>
<evidence type="ECO:0000313" key="1">
    <source>
        <dbReference type="EMBL" id="KJZ44855.1"/>
    </source>
</evidence>
<protein>
    <submittedName>
        <fullName evidence="1">Uncharacterized protein</fullName>
    </submittedName>
</protein>
<dbReference type="Proteomes" id="UP000033588">
    <property type="component" value="Unassembled WGS sequence"/>
</dbReference>
<dbReference type="OrthoDB" id="9181631at2"/>
<dbReference type="PATRIC" id="fig|294.132.peg.2474"/>
<organism evidence="1 2">
    <name type="scientific">Pseudomonas fluorescens</name>
    <dbReference type="NCBI Taxonomy" id="294"/>
    <lineage>
        <taxon>Bacteria</taxon>
        <taxon>Pseudomonadati</taxon>
        <taxon>Pseudomonadota</taxon>
        <taxon>Gammaproteobacteria</taxon>
        <taxon>Pseudomonadales</taxon>
        <taxon>Pseudomonadaceae</taxon>
        <taxon>Pseudomonas</taxon>
    </lineage>
</organism>
<proteinExistence type="predicted"/>
<accession>A0A0F4TLH7</accession>
<reference evidence="1 2" key="1">
    <citation type="submission" date="2015-03" db="EMBL/GenBank/DDBJ databases">
        <title>Comparative genomics of Pseudomonas insights into diversity of traits involved in vanlence and defense.</title>
        <authorList>
            <person name="Qin Y."/>
        </authorList>
    </citation>
    <scope>NUCLEOTIDE SEQUENCE [LARGE SCALE GENOMIC DNA]</scope>
    <source>
        <strain evidence="1 2">C8</strain>
    </source>
</reference>
<gene>
    <name evidence="1" type="ORF">VC35_16535</name>
</gene>
<comment type="caution">
    <text evidence="1">The sequence shown here is derived from an EMBL/GenBank/DDBJ whole genome shotgun (WGS) entry which is preliminary data.</text>
</comment>
<dbReference type="EMBL" id="LACC01000020">
    <property type="protein sequence ID" value="KJZ44855.1"/>
    <property type="molecule type" value="Genomic_DNA"/>
</dbReference>